<proteinExistence type="predicted"/>
<dbReference type="PANTHER" id="PTHR43507:SF1">
    <property type="entry name" value="NADH-UBIQUINONE OXIDOREDUCTASE CHAIN 4"/>
    <property type="match status" value="1"/>
</dbReference>
<gene>
    <name evidence="2" type="ORF">NCTC11421_03717</name>
</gene>
<accession>A0A379B1I3</accession>
<feature type="transmembrane region" description="Helical" evidence="1">
    <location>
        <begin position="35"/>
        <end position="55"/>
    </location>
</feature>
<feature type="transmembrane region" description="Helical" evidence="1">
    <location>
        <begin position="6"/>
        <end position="23"/>
    </location>
</feature>
<dbReference type="GO" id="GO:0048039">
    <property type="term" value="F:ubiquinone binding"/>
    <property type="evidence" value="ECO:0007669"/>
    <property type="project" value="TreeGrafter"/>
</dbReference>
<dbReference type="GO" id="GO:0042773">
    <property type="term" value="P:ATP synthesis coupled electron transport"/>
    <property type="evidence" value="ECO:0007669"/>
    <property type="project" value="InterPro"/>
</dbReference>
<sequence length="119" mass="13475">MFSNYLLSLAIWIPIAAGVLVLATGKDSRAPLARVLAFMGALAGFLVTLPLFTGFDRLSGGYQFTEFHEWIPLLKINYALGVDGISVLFIILNALLRCWWYWPVGKSFRNVRRSIWRHS</sequence>
<evidence type="ECO:0000256" key="1">
    <source>
        <dbReference type="SAM" id="Phobius"/>
    </source>
</evidence>
<protein>
    <submittedName>
        <fullName evidence="2">NADH dehydrogenase subunit M</fullName>
        <ecNumber evidence="2">1.6.5.3</ecNumber>
    </submittedName>
</protein>
<reference evidence="2" key="1">
    <citation type="submission" date="2018-06" db="EMBL/GenBank/DDBJ databases">
        <authorList>
            <consortium name="Pathogen Informatics"/>
            <person name="Doyle S."/>
        </authorList>
    </citation>
    <scope>NUCLEOTIDE SEQUENCE [LARGE SCALE GENOMIC DNA]</scope>
    <source>
        <strain evidence="2">NCTC11421</strain>
    </source>
</reference>
<dbReference type="EC" id="1.6.5.3" evidence="2"/>
<dbReference type="GO" id="GO:0008137">
    <property type="term" value="F:NADH dehydrogenase (ubiquinone) activity"/>
    <property type="evidence" value="ECO:0007669"/>
    <property type="project" value="InterPro"/>
</dbReference>
<evidence type="ECO:0000313" key="2">
    <source>
        <dbReference type="EMBL" id="SUB32282.1"/>
    </source>
</evidence>
<keyword evidence="1" id="KW-0472">Membrane</keyword>
<dbReference type="AlphaFoldDB" id="A0A379B1I3"/>
<dbReference type="GO" id="GO:0003954">
    <property type="term" value="F:NADH dehydrogenase activity"/>
    <property type="evidence" value="ECO:0007669"/>
    <property type="project" value="TreeGrafter"/>
</dbReference>
<dbReference type="GO" id="GO:0015990">
    <property type="term" value="P:electron transport coupled proton transport"/>
    <property type="evidence" value="ECO:0007669"/>
    <property type="project" value="TreeGrafter"/>
</dbReference>
<keyword evidence="1" id="KW-0812">Transmembrane</keyword>
<dbReference type="InterPro" id="IPR003918">
    <property type="entry name" value="NADH_UbQ_OxRdtase"/>
</dbReference>
<organism evidence="2">
    <name type="scientific">Neisseria gonorrhoeae</name>
    <dbReference type="NCBI Taxonomy" id="485"/>
    <lineage>
        <taxon>Bacteria</taxon>
        <taxon>Pseudomonadati</taxon>
        <taxon>Pseudomonadota</taxon>
        <taxon>Betaproteobacteria</taxon>
        <taxon>Neisseriales</taxon>
        <taxon>Neisseriaceae</taxon>
        <taxon>Neisseria</taxon>
    </lineage>
</organism>
<dbReference type="PANTHER" id="PTHR43507">
    <property type="entry name" value="NADH-UBIQUINONE OXIDOREDUCTASE CHAIN 4"/>
    <property type="match status" value="1"/>
</dbReference>
<dbReference type="EMBL" id="UGRI01000002">
    <property type="protein sequence ID" value="SUB32282.1"/>
    <property type="molecule type" value="Genomic_DNA"/>
</dbReference>
<keyword evidence="1" id="KW-1133">Transmembrane helix</keyword>
<name>A0A379B1I3_NEIGO</name>
<keyword evidence="2" id="KW-0560">Oxidoreductase</keyword>
<feature type="transmembrane region" description="Helical" evidence="1">
    <location>
        <begin position="75"/>
        <end position="102"/>
    </location>
</feature>